<feature type="compositionally biased region" description="Low complexity" evidence="2">
    <location>
        <begin position="54"/>
        <end position="68"/>
    </location>
</feature>
<dbReference type="InterPro" id="IPR013763">
    <property type="entry name" value="Cyclin-like_dom"/>
</dbReference>
<evidence type="ECO:0000256" key="1">
    <source>
        <dbReference type="RuleBase" id="RU000383"/>
    </source>
</evidence>
<comment type="similarity">
    <text evidence="1">Belongs to the cyclin family.</text>
</comment>
<keyword evidence="1" id="KW-0195">Cyclin</keyword>
<name>A0A8C5Y9Y3_MICMU</name>
<dbReference type="EMBL" id="ABDC03022396">
    <property type="status" value="NOT_ANNOTATED_CDS"/>
    <property type="molecule type" value="Genomic_DNA"/>
</dbReference>
<sequence>MASGPPFPSRPRASEGRAARRALGASGRSGPFPAAAPGRPSARADAEQVPGAPPARGTPDAPAPGGAASARLTPGPRPRRAPGDLAGPLDERRLLGRLEVAREREARRWPGDRAQRAEICGAFEGAVLRLLRLENVFEFSQATFNLALTILGRVVLSAKVTERLLHCVTVTSLRLAVKLTKSRRYLIPHVKDFLKHYGSGYSPNELLRMELAILDRLHWDLCIGTPLDFLMIEKYGVFCSNIKNHGLQFHSLVVLSWPHVLGLLPQRNPSLHVASLTRQLQHCMAGHQLLQFKGSTLALVIITLELERLMPDCCAPISDLLKKAQVSLEQYNRCKELVKQRLRSF</sequence>
<evidence type="ECO:0000256" key="2">
    <source>
        <dbReference type="SAM" id="MobiDB-lite"/>
    </source>
</evidence>
<evidence type="ECO:0000259" key="3">
    <source>
        <dbReference type="SMART" id="SM00385"/>
    </source>
</evidence>
<dbReference type="SUPFAM" id="SSF47954">
    <property type="entry name" value="Cyclin-like"/>
    <property type="match status" value="1"/>
</dbReference>
<reference evidence="4" key="3">
    <citation type="submission" date="2025-09" db="UniProtKB">
        <authorList>
            <consortium name="Ensembl"/>
        </authorList>
    </citation>
    <scope>IDENTIFICATION</scope>
</reference>
<dbReference type="Ensembl" id="ENSMICT00000062378.1">
    <property type="protein sequence ID" value="ENSMICP00000048181.1"/>
    <property type="gene ID" value="ENSMICG00000045266.1"/>
</dbReference>
<feature type="region of interest" description="Disordered" evidence="2">
    <location>
        <begin position="1"/>
        <end position="88"/>
    </location>
</feature>
<reference evidence="4" key="2">
    <citation type="submission" date="2025-08" db="UniProtKB">
        <authorList>
            <consortium name="Ensembl"/>
        </authorList>
    </citation>
    <scope>IDENTIFICATION</scope>
</reference>
<feature type="domain" description="Cyclin-like" evidence="3">
    <location>
        <begin position="128"/>
        <end position="215"/>
    </location>
</feature>
<dbReference type="Pfam" id="PF00134">
    <property type="entry name" value="Cyclin_N"/>
    <property type="match status" value="1"/>
</dbReference>
<evidence type="ECO:0000313" key="5">
    <source>
        <dbReference type="Proteomes" id="UP000694394"/>
    </source>
</evidence>
<gene>
    <name evidence="4" type="primary">CCNI2</name>
</gene>
<proteinExistence type="inferred from homology"/>
<accession>A0A8C5Y9Y3</accession>
<organism evidence="4 5">
    <name type="scientific">Microcebus murinus</name>
    <name type="common">Gray mouse lemur</name>
    <name type="synonym">Lemur murinus</name>
    <dbReference type="NCBI Taxonomy" id="30608"/>
    <lineage>
        <taxon>Eukaryota</taxon>
        <taxon>Metazoa</taxon>
        <taxon>Chordata</taxon>
        <taxon>Craniata</taxon>
        <taxon>Vertebrata</taxon>
        <taxon>Euteleostomi</taxon>
        <taxon>Mammalia</taxon>
        <taxon>Eutheria</taxon>
        <taxon>Euarchontoglires</taxon>
        <taxon>Primates</taxon>
        <taxon>Strepsirrhini</taxon>
        <taxon>Lemuriformes</taxon>
        <taxon>Cheirogaleidae</taxon>
        <taxon>Microcebus</taxon>
    </lineage>
</organism>
<dbReference type="InterPro" id="IPR039361">
    <property type="entry name" value="Cyclin"/>
</dbReference>
<dbReference type="SMART" id="SM00385">
    <property type="entry name" value="CYCLIN"/>
    <property type="match status" value="1"/>
</dbReference>
<dbReference type="AlphaFoldDB" id="A0A8C5Y9Y3"/>
<dbReference type="InterPro" id="IPR036915">
    <property type="entry name" value="Cyclin-like_sf"/>
</dbReference>
<dbReference type="Proteomes" id="UP000694394">
    <property type="component" value="Chromosome 19"/>
</dbReference>
<evidence type="ECO:0000313" key="4">
    <source>
        <dbReference type="Ensembl" id="ENSMICP00000048181.1"/>
    </source>
</evidence>
<reference evidence="4" key="1">
    <citation type="submission" date="2016-12" db="EMBL/GenBank/DDBJ databases">
        <title>Mouse lemur reference genome and diversity panel.</title>
        <authorList>
            <person name="Harris R."/>
            <person name="Larsen P."/>
            <person name="Liu Y."/>
            <person name="Hughes D.S."/>
            <person name="Murali S."/>
            <person name="Raveendran M."/>
            <person name="Korchina V."/>
            <person name="Wang M."/>
            <person name="Jhangiani S."/>
            <person name="Bandaranaike D."/>
            <person name="Bellair M."/>
            <person name="Blankenburg K."/>
            <person name="Chao H."/>
            <person name="Dahdouli M."/>
            <person name="Dinh H."/>
            <person name="Doddapaneni H."/>
            <person name="English A."/>
            <person name="Firestine M."/>
            <person name="Gnanaolivu R."/>
            <person name="Gross S."/>
            <person name="Hernandez B."/>
            <person name="Javaid M."/>
            <person name="Jayaseelan J."/>
            <person name="Jones J."/>
            <person name="Khan Z."/>
            <person name="Kovar C."/>
            <person name="Kurapati P."/>
            <person name="Le B."/>
            <person name="Lee S."/>
            <person name="Li M."/>
            <person name="Mathew T."/>
            <person name="Narasimhan A."/>
            <person name="Ngo D."/>
            <person name="Nguyen L."/>
            <person name="Okwuonu G."/>
            <person name="Ongeri F."/>
            <person name="Osuji N."/>
            <person name="Pu L.-L."/>
            <person name="Puazo M."/>
            <person name="Quiroz J."/>
            <person name="Raj R."/>
            <person name="Rajbhandari K."/>
            <person name="Reid J.G."/>
            <person name="Santibanez J."/>
            <person name="Sexton D."/>
            <person name="Skinner E."/>
            <person name="Vee V."/>
            <person name="Weissenberger G."/>
            <person name="Wu Y."/>
            <person name="Xin Y."/>
            <person name="Han Y."/>
            <person name="Campbell C."/>
            <person name="Brown A."/>
            <person name="Sullivan B."/>
            <person name="Shelton J."/>
            <person name="Brown S."/>
            <person name="Dudchenko O."/>
            <person name="Machol I."/>
            <person name="Durand N."/>
            <person name="Shamim M."/>
            <person name="Lieberman A."/>
            <person name="Muzny D.M."/>
            <person name="Richards S."/>
            <person name="Yoder A."/>
            <person name="Worley K.C."/>
            <person name="Rogers J."/>
            <person name="Gibbs R.A."/>
        </authorList>
    </citation>
    <scope>NUCLEOTIDE SEQUENCE [LARGE SCALE GENOMIC DNA]</scope>
</reference>
<keyword evidence="5" id="KW-1185">Reference proteome</keyword>
<dbReference type="GeneTree" id="ENSGT00940000162679"/>
<dbReference type="Gene3D" id="1.10.472.10">
    <property type="entry name" value="Cyclin-like"/>
    <property type="match status" value="2"/>
</dbReference>
<protein>
    <submittedName>
        <fullName evidence="4">Cyclin I family member 2</fullName>
    </submittedName>
</protein>
<dbReference type="InterPro" id="IPR006671">
    <property type="entry name" value="Cyclin_N"/>
</dbReference>
<feature type="compositionally biased region" description="Low complexity" evidence="2">
    <location>
        <begin position="21"/>
        <end position="43"/>
    </location>
</feature>
<dbReference type="PANTHER" id="PTHR10177">
    <property type="entry name" value="CYCLINS"/>
    <property type="match status" value="1"/>
</dbReference>